<dbReference type="EMBL" id="CAJVQC010125224">
    <property type="protein sequence ID" value="CAG8839944.1"/>
    <property type="molecule type" value="Genomic_DNA"/>
</dbReference>
<gene>
    <name evidence="1" type="ORF">RPERSI_LOCUS31239</name>
</gene>
<proteinExistence type="predicted"/>
<accession>A0ACA9SIR3</accession>
<evidence type="ECO:0000313" key="2">
    <source>
        <dbReference type="Proteomes" id="UP000789920"/>
    </source>
</evidence>
<reference evidence="1" key="1">
    <citation type="submission" date="2021-06" db="EMBL/GenBank/DDBJ databases">
        <authorList>
            <person name="Kallberg Y."/>
            <person name="Tangrot J."/>
            <person name="Rosling A."/>
        </authorList>
    </citation>
    <scope>NUCLEOTIDE SEQUENCE</scope>
    <source>
        <strain evidence="1">MA461A</strain>
    </source>
</reference>
<name>A0ACA9SIR3_9GLOM</name>
<comment type="caution">
    <text evidence="1">The sequence shown here is derived from an EMBL/GenBank/DDBJ whole genome shotgun (WGS) entry which is preliminary data.</text>
</comment>
<evidence type="ECO:0000313" key="1">
    <source>
        <dbReference type="EMBL" id="CAG8839944.1"/>
    </source>
</evidence>
<sequence>PVMIYDAIQFVSQVWNKVSEDVIIHSWQKTGILSSTEIDEFMDSESLKNYTTGEITTVKDIIAEIQENESEEEPERQIKPVIAIQAITGLDS</sequence>
<feature type="non-terminal residue" evidence="1">
    <location>
        <position position="1"/>
    </location>
</feature>
<keyword evidence="2" id="KW-1185">Reference proteome</keyword>
<organism evidence="1 2">
    <name type="scientific">Racocetra persica</name>
    <dbReference type="NCBI Taxonomy" id="160502"/>
    <lineage>
        <taxon>Eukaryota</taxon>
        <taxon>Fungi</taxon>
        <taxon>Fungi incertae sedis</taxon>
        <taxon>Mucoromycota</taxon>
        <taxon>Glomeromycotina</taxon>
        <taxon>Glomeromycetes</taxon>
        <taxon>Diversisporales</taxon>
        <taxon>Gigasporaceae</taxon>
        <taxon>Racocetra</taxon>
    </lineage>
</organism>
<feature type="non-terminal residue" evidence="1">
    <location>
        <position position="92"/>
    </location>
</feature>
<protein>
    <submittedName>
        <fullName evidence="1">31796_t:CDS:1</fullName>
    </submittedName>
</protein>
<dbReference type="Proteomes" id="UP000789920">
    <property type="component" value="Unassembled WGS sequence"/>
</dbReference>